<protein>
    <submittedName>
        <fullName evidence="2">Uncharacterized protein</fullName>
    </submittedName>
</protein>
<name>A0A2P5EER6_TREOI</name>
<feature type="compositionally biased region" description="Low complexity" evidence="1">
    <location>
        <begin position="43"/>
        <end position="52"/>
    </location>
</feature>
<reference evidence="3" key="1">
    <citation type="submission" date="2016-06" db="EMBL/GenBank/DDBJ databases">
        <title>Parallel loss of symbiosis genes in relatives of nitrogen-fixing non-legume Parasponia.</title>
        <authorList>
            <person name="Van Velzen R."/>
            <person name="Holmer R."/>
            <person name="Bu F."/>
            <person name="Rutten L."/>
            <person name="Van Zeijl A."/>
            <person name="Liu W."/>
            <person name="Santuari L."/>
            <person name="Cao Q."/>
            <person name="Sharma T."/>
            <person name="Shen D."/>
            <person name="Roswanjaya Y."/>
            <person name="Wardhani T."/>
            <person name="Kalhor M.S."/>
            <person name="Jansen J."/>
            <person name="Van den Hoogen J."/>
            <person name="Gungor B."/>
            <person name="Hartog M."/>
            <person name="Hontelez J."/>
            <person name="Verver J."/>
            <person name="Yang W.-C."/>
            <person name="Schijlen E."/>
            <person name="Repin R."/>
            <person name="Schilthuizen M."/>
            <person name="Schranz E."/>
            <person name="Heidstra R."/>
            <person name="Miyata K."/>
            <person name="Fedorova E."/>
            <person name="Kohlen W."/>
            <person name="Bisseling T."/>
            <person name="Smit S."/>
            <person name="Geurts R."/>
        </authorList>
    </citation>
    <scope>NUCLEOTIDE SEQUENCE [LARGE SCALE GENOMIC DNA]</scope>
    <source>
        <strain evidence="3">cv. RG33-2</strain>
    </source>
</reference>
<comment type="caution">
    <text evidence="2">The sequence shown here is derived from an EMBL/GenBank/DDBJ whole genome shotgun (WGS) entry which is preliminary data.</text>
</comment>
<dbReference type="Proteomes" id="UP000237000">
    <property type="component" value="Unassembled WGS sequence"/>
</dbReference>
<evidence type="ECO:0000313" key="3">
    <source>
        <dbReference type="Proteomes" id="UP000237000"/>
    </source>
</evidence>
<dbReference type="AlphaFoldDB" id="A0A2P5EER6"/>
<evidence type="ECO:0000256" key="1">
    <source>
        <dbReference type="SAM" id="MobiDB-lite"/>
    </source>
</evidence>
<feature type="compositionally biased region" description="Low complexity" evidence="1">
    <location>
        <begin position="17"/>
        <end position="28"/>
    </location>
</feature>
<organism evidence="2 3">
    <name type="scientific">Trema orientale</name>
    <name type="common">Charcoal tree</name>
    <name type="synonym">Celtis orientalis</name>
    <dbReference type="NCBI Taxonomy" id="63057"/>
    <lineage>
        <taxon>Eukaryota</taxon>
        <taxon>Viridiplantae</taxon>
        <taxon>Streptophyta</taxon>
        <taxon>Embryophyta</taxon>
        <taxon>Tracheophyta</taxon>
        <taxon>Spermatophyta</taxon>
        <taxon>Magnoliopsida</taxon>
        <taxon>eudicotyledons</taxon>
        <taxon>Gunneridae</taxon>
        <taxon>Pentapetalae</taxon>
        <taxon>rosids</taxon>
        <taxon>fabids</taxon>
        <taxon>Rosales</taxon>
        <taxon>Cannabaceae</taxon>
        <taxon>Trema</taxon>
    </lineage>
</organism>
<gene>
    <name evidence="2" type="ORF">TorRG33x02_201420</name>
</gene>
<dbReference type="OrthoDB" id="10336699at2759"/>
<proteinExistence type="predicted"/>
<evidence type="ECO:0000313" key="2">
    <source>
        <dbReference type="EMBL" id="PON84022.1"/>
    </source>
</evidence>
<keyword evidence="3" id="KW-1185">Reference proteome</keyword>
<dbReference type="EMBL" id="JXTC01000169">
    <property type="protein sequence ID" value="PON84022.1"/>
    <property type="molecule type" value="Genomic_DNA"/>
</dbReference>
<sequence length="136" mass="15143">MILNISQLPEWFAPSSFRSSTASSARPSLQETSPPHTEPLVHSTPPLSTTLDDPTKPPLFSNVRRNPSVLFLFASIFSFATPTRYRTYSGDTIIFWVFPSGSSKRIEHRIAIITRLLALVIPDSLNPEAIAMETKD</sequence>
<accession>A0A2P5EER6</accession>
<dbReference type="InParanoid" id="A0A2P5EER6"/>
<feature type="region of interest" description="Disordered" evidence="1">
    <location>
        <begin position="17"/>
        <end position="58"/>
    </location>
</feature>